<dbReference type="RefSeq" id="XP_022478330.1">
    <property type="nucleotide sequence ID" value="XM_022615152.1"/>
</dbReference>
<evidence type="ECO:0000313" key="3">
    <source>
        <dbReference type="Proteomes" id="UP000176998"/>
    </source>
</evidence>
<dbReference type="EMBL" id="MJBS01000021">
    <property type="protein sequence ID" value="OHF01188.1"/>
    <property type="molecule type" value="Genomic_DNA"/>
</dbReference>
<evidence type="ECO:0000256" key="1">
    <source>
        <dbReference type="SAM" id="Phobius"/>
    </source>
</evidence>
<feature type="transmembrane region" description="Helical" evidence="1">
    <location>
        <begin position="57"/>
        <end position="83"/>
    </location>
</feature>
<dbReference type="Proteomes" id="UP000176998">
    <property type="component" value="Unassembled WGS sequence"/>
</dbReference>
<evidence type="ECO:0008006" key="4">
    <source>
        <dbReference type="Google" id="ProtNLM"/>
    </source>
</evidence>
<protein>
    <recommendedName>
        <fullName evidence="4">Major facilitator superfamily transporter</fullName>
    </recommendedName>
</protein>
<keyword evidence="1" id="KW-1133">Transmembrane helix</keyword>
<keyword evidence="3" id="KW-1185">Reference proteome</keyword>
<organism evidence="2 3">
    <name type="scientific">Colletotrichum orchidophilum</name>
    <dbReference type="NCBI Taxonomy" id="1209926"/>
    <lineage>
        <taxon>Eukaryota</taxon>
        <taxon>Fungi</taxon>
        <taxon>Dikarya</taxon>
        <taxon>Ascomycota</taxon>
        <taxon>Pezizomycotina</taxon>
        <taxon>Sordariomycetes</taxon>
        <taxon>Hypocreomycetidae</taxon>
        <taxon>Glomerellales</taxon>
        <taxon>Glomerellaceae</taxon>
        <taxon>Colletotrichum</taxon>
    </lineage>
</organism>
<dbReference type="GeneID" id="34556662"/>
<name>A0A1G4BIR7_9PEZI</name>
<proteinExistence type="predicted"/>
<dbReference type="SUPFAM" id="SSF103473">
    <property type="entry name" value="MFS general substrate transporter"/>
    <property type="match status" value="1"/>
</dbReference>
<gene>
    <name evidence="2" type="ORF">CORC01_03503</name>
</gene>
<dbReference type="OrthoDB" id="410267at2759"/>
<dbReference type="PANTHER" id="PTHR11360:SF240">
    <property type="entry name" value="MONOCARBOXYLATE TRANSPORTER (EUROFUNG)-RELATED"/>
    <property type="match status" value="1"/>
</dbReference>
<dbReference type="PANTHER" id="PTHR11360">
    <property type="entry name" value="MONOCARBOXYLATE TRANSPORTER"/>
    <property type="match status" value="1"/>
</dbReference>
<evidence type="ECO:0000313" key="2">
    <source>
        <dbReference type="EMBL" id="OHF01188.1"/>
    </source>
</evidence>
<reference evidence="2 3" key="1">
    <citation type="submission" date="2016-09" db="EMBL/GenBank/DDBJ databases">
        <authorList>
            <person name="Capua I."/>
            <person name="De Benedictis P."/>
            <person name="Joannis T."/>
            <person name="Lombin L.H."/>
            <person name="Cattoli G."/>
        </authorList>
    </citation>
    <scope>NUCLEOTIDE SEQUENCE [LARGE SCALE GENOMIC DNA]</scope>
    <source>
        <strain evidence="2 3">IMI 309357</strain>
    </source>
</reference>
<keyword evidence="1" id="KW-0472">Membrane</keyword>
<sequence length="143" mass="15334">MLGRRALTTRITCTAGGIGGVAFPLIILCLASQVGFPRAIRTIGAAIDLKALREAKFGLATLAVILIEFAVFIPYAYICSYAIHEGIDLQKSPVLSALLNAGAIPGRALPRYVADRFGPFNFMYTAALVFSTFILALWMTVHG</sequence>
<feature type="transmembrane region" description="Helical" evidence="1">
    <location>
        <begin position="122"/>
        <end position="141"/>
    </location>
</feature>
<dbReference type="AlphaFoldDB" id="A0A1G4BIR7"/>
<dbReference type="InterPro" id="IPR036259">
    <property type="entry name" value="MFS_trans_sf"/>
</dbReference>
<keyword evidence="1" id="KW-0812">Transmembrane</keyword>
<dbReference type="InterPro" id="IPR050327">
    <property type="entry name" value="Proton-linked_MCT"/>
</dbReference>
<comment type="caution">
    <text evidence="2">The sequence shown here is derived from an EMBL/GenBank/DDBJ whole genome shotgun (WGS) entry which is preliminary data.</text>
</comment>
<feature type="transmembrane region" description="Helical" evidence="1">
    <location>
        <begin position="15"/>
        <end position="36"/>
    </location>
</feature>
<accession>A0A1G4BIR7</accession>